<dbReference type="Proteomes" id="UP000192140">
    <property type="component" value="Unassembled WGS sequence"/>
</dbReference>
<dbReference type="AlphaFoldDB" id="A0A1S7U3D5"/>
<evidence type="ECO:0000313" key="1">
    <source>
        <dbReference type="EMBL" id="CVI61244.1"/>
    </source>
</evidence>
<evidence type="ECO:0000313" key="2">
    <source>
        <dbReference type="Proteomes" id="UP000192140"/>
    </source>
</evidence>
<gene>
    <name evidence="1" type="ORF">AGR7A_Lc180001</name>
</gene>
<organism evidence="1 2">
    <name type="scientific">Agrobacterium deltaense NCPPB 1641</name>
    <dbReference type="NCBI Taxonomy" id="1183425"/>
    <lineage>
        <taxon>Bacteria</taxon>
        <taxon>Pseudomonadati</taxon>
        <taxon>Pseudomonadota</taxon>
        <taxon>Alphaproteobacteria</taxon>
        <taxon>Hyphomicrobiales</taxon>
        <taxon>Rhizobiaceae</taxon>
        <taxon>Rhizobium/Agrobacterium group</taxon>
        <taxon>Agrobacterium</taxon>
    </lineage>
</organism>
<sequence length="62" mass="6839">MLCFFFFLQALGLSLTCPLIPLLWTSPRRGEETSGNRSLELTIFGVEMSSSTFIPLLVTGKA</sequence>
<accession>A0A1S7U3D5</accession>
<keyword evidence="2" id="KW-1185">Reference proteome</keyword>
<dbReference type="EMBL" id="FCNP01000039">
    <property type="protein sequence ID" value="CVI61244.1"/>
    <property type="molecule type" value="Genomic_DNA"/>
</dbReference>
<reference evidence="1" key="1">
    <citation type="submission" date="2016-01" db="EMBL/GenBank/DDBJ databases">
        <authorList>
            <person name="Regsiter A."/>
            <person name="william w."/>
        </authorList>
    </citation>
    <scope>NUCLEOTIDE SEQUENCE</scope>
    <source>
        <strain evidence="1">NCPPB 1641</strain>
    </source>
</reference>
<protein>
    <submittedName>
        <fullName evidence="1">Uncharacterized protein</fullName>
    </submittedName>
</protein>
<proteinExistence type="predicted"/>
<name>A0A1S7U3D5_9HYPH</name>
<comment type="caution">
    <text evidence="1">The sequence shown here is derived from an EMBL/GenBank/DDBJ whole genome shotgun (WGS) entry which is preliminary data.</text>
</comment>